<reference evidence="2 3" key="1">
    <citation type="submission" date="2024-01" db="EMBL/GenBank/DDBJ databases">
        <title>The genomes of 5 underutilized Papilionoideae crops provide insights into root nodulation and disease resistance.</title>
        <authorList>
            <person name="Yuan L."/>
        </authorList>
    </citation>
    <scope>NUCLEOTIDE SEQUENCE [LARGE SCALE GENOMIC DNA]</scope>
    <source>
        <strain evidence="2">LY-2023</strain>
        <tissue evidence="2">Leaf</tissue>
    </source>
</reference>
<evidence type="ECO:0000313" key="2">
    <source>
        <dbReference type="EMBL" id="KAK7293377.1"/>
    </source>
</evidence>
<keyword evidence="1" id="KW-0677">Repeat</keyword>
<organism evidence="2 3">
    <name type="scientific">Clitoria ternatea</name>
    <name type="common">Butterfly pea</name>
    <dbReference type="NCBI Taxonomy" id="43366"/>
    <lineage>
        <taxon>Eukaryota</taxon>
        <taxon>Viridiplantae</taxon>
        <taxon>Streptophyta</taxon>
        <taxon>Embryophyta</taxon>
        <taxon>Tracheophyta</taxon>
        <taxon>Spermatophyta</taxon>
        <taxon>Magnoliopsida</taxon>
        <taxon>eudicotyledons</taxon>
        <taxon>Gunneridae</taxon>
        <taxon>Pentapetalae</taxon>
        <taxon>rosids</taxon>
        <taxon>fabids</taxon>
        <taxon>Fabales</taxon>
        <taxon>Fabaceae</taxon>
        <taxon>Papilionoideae</taxon>
        <taxon>50 kb inversion clade</taxon>
        <taxon>NPAAA clade</taxon>
        <taxon>indigoferoid/millettioid clade</taxon>
        <taxon>Phaseoleae</taxon>
        <taxon>Clitoria</taxon>
    </lineage>
</organism>
<evidence type="ECO:0008006" key="4">
    <source>
        <dbReference type="Google" id="ProtNLM"/>
    </source>
</evidence>
<dbReference type="PANTHER" id="PTHR47926:SF482">
    <property type="entry name" value="PENTATRICOPEPTIDE REPEAT-CONTAINING PROTEIN CHLOROPLASTIC"/>
    <property type="match status" value="1"/>
</dbReference>
<dbReference type="GO" id="GO:0009451">
    <property type="term" value="P:RNA modification"/>
    <property type="evidence" value="ECO:0007669"/>
    <property type="project" value="InterPro"/>
</dbReference>
<dbReference type="InterPro" id="IPR046960">
    <property type="entry name" value="PPR_At4g14850-like_plant"/>
</dbReference>
<sequence>MTAKNCMSWSAMIAFYAKNEMSMKALEMFQLMVLEARDLLPNSVTMVSMLQACAGLAALEHGKMIHGYILRRGLHSILPVLSTLISYNNVWKMCHSGLVKEGKVLFEYMHSKYRIQPGTVSSLPASSTNRLRLQDRSRTTNHCDHYPFCHCHHHQLPLFEPCGLRTVTRAQHSAANFGLFLDSSSHFSLTVSFDWIFSIGTIVRRERMVGCSRFVSEIVKR</sequence>
<proteinExistence type="predicted"/>
<gene>
    <name evidence="2" type="ORF">RJT34_16242</name>
</gene>
<protein>
    <recommendedName>
        <fullName evidence="4">Pentatricopeptide repeat-containing protein</fullName>
    </recommendedName>
</protein>
<dbReference type="InterPro" id="IPR011990">
    <property type="entry name" value="TPR-like_helical_dom_sf"/>
</dbReference>
<name>A0AAN9J738_CLITE</name>
<keyword evidence="3" id="KW-1185">Reference proteome</keyword>
<comment type="caution">
    <text evidence="2">The sequence shown here is derived from an EMBL/GenBank/DDBJ whole genome shotgun (WGS) entry which is preliminary data.</text>
</comment>
<dbReference type="Gene3D" id="1.25.40.10">
    <property type="entry name" value="Tetratricopeptide repeat domain"/>
    <property type="match status" value="1"/>
</dbReference>
<accession>A0AAN9J738</accession>
<evidence type="ECO:0000313" key="3">
    <source>
        <dbReference type="Proteomes" id="UP001359559"/>
    </source>
</evidence>
<dbReference type="Proteomes" id="UP001359559">
    <property type="component" value="Unassembled WGS sequence"/>
</dbReference>
<dbReference type="InterPro" id="IPR002885">
    <property type="entry name" value="PPR_rpt"/>
</dbReference>
<evidence type="ECO:0000256" key="1">
    <source>
        <dbReference type="ARBA" id="ARBA00022737"/>
    </source>
</evidence>
<dbReference type="PANTHER" id="PTHR47926">
    <property type="entry name" value="PENTATRICOPEPTIDE REPEAT-CONTAINING PROTEIN"/>
    <property type="match status" value="1"/>
</dbReference>
<dbReference type="GO" id="GO:0003723">
    <property type="term" value="F:RNA binding"/>
    <property type="evidence" value="ECO:0007669"/>
    <property type="project" value="InterPro"/>
</dbReference>
<dbReference type="AlphaFoldDB" id="A0AAN9J738"/>
<dbReference type="EMBL" id="JAYKXN010000004">
    <property type="protein sequence ID" value="KAK7293377.1"/>
    <property type="molecule type" value="Genomic_DNA"/>
</dbReference>
<dbReference type="NCBIfam" id="TIGR00756">
    <property type="entry name" value="PPR"/>
    <property type="match status" value="1"/>
</dbReference>